<name>A0A9W6CJE3_XANFL</name>
<dbReference type="GeneID" id="95763960"/>
<protein>
    <recommendedName>
        <fullName evidence="1">Peptidase M15C domain-containing protein</fullName>
    </recommendedName>
</protein>
<evidence type="ECO:0000313" key="4">
    <source>
        <dbReference type="Proteomes" id="UP001144397"/>
    </source>
</evidence>
<proteinExistence type="predicted"/>
<dbReference type="Gene3D" id="1.10.101.10">
    <property type="entry name" value="PGBD-like superfamily/PGBD"/>
    <property type="match status" value="1"/>
</dbReference>
<dbReference type="Proteomes" id="UP001144397">
    <property type="component" value="Unassembled WGS sequence"/>
</dbReference>
<dbReference type="GO" id="GO:0008233">
    <property type="term" value="F:peptidase activity"/>
    <property type="evidence" value="ECO:0007669"/>
    <property type="project" value="InterPro"/>
</dbReference>
<reference evidence="3 5" key="2">
    <citation type="submission" date="2023-07" db="EMBL/GenBank/DDBJ databases">
        <title>Genomic Encyclopedia of Type Strains, Phase IV (KMG-IV): sequencing the most valuable type-strain genomes for metagenomic binning, comparative biology and taxonomic classification.</title>
        <authorList>
            <person name="Goeker M."/>
        </authorList>
    </citation>
    <scope>NUCLEOTIDE SEQUENCE [LARGE SCALE GENOMIC DNA]</scope>
    <source>
        <strain evidence="3 5">DSM 338</strain>
    </source>
</reference>
<dbReference type="RefSeq" id="WP_281808353.1">
    <property type="nucleotide sequence ID" value="NZ_BSDO01000004.1"/>
</dbReference>
<dbReference type="SUPFAM" id="SSF55166">
    <property type="entry name" value="Hedgehog/DD-peptidase"/>
    <property type="match status" value="1"/>
</dbReference>
<reference evidence="2" key="1">
    <citation type="submission" date="2022-12" db="EMBL/GenBank/DDBJ databases">
        <title>Reference genome sequencing for broad-spectrum identification of bacterial and archaeal isolates by mass spectrometry.</title>
        <authorList>
            <person name="Sekiguchi Y."/>
            <person name="Tourlousse D.M."/>
        </authorList>
    </citation>
    <scope>NUCLEOTIDE SEQUENCE</scope>
    <source>
        <strain evidence="2">301</strain>
    </source>
</reference>
<sequence>MDLRDLQSALNARGWTPPLALDGEWGPATDKAVSALLAAAGVAADDWPAARREVAAMQALCKLAGIDAGAIDGRGGPQTRHALEVWDARQRGDTSAENWRDPPAVQPMVWPKQVDVQRFYGAPGENQTMLVLPFPMRLAWETDTIVKRISVHEKVHDSAARVFDRVLDHYGIEGIQKLGVDLFGGSLNVRRMRGGSAWSMHSWGIAIDFDPDRNQLKWGRDRARLAQPDAEVWWQLWEEEGWLSLGRSRNYDWMHVQAARL</sequence>
<dbReference type="Pfam" id="PF13539">
    <property type="entry name" value="Peptidase_M15_4"/>
    <property type="match status" value="1"/>
</dbReference>
<dbReference type="InterPro" id="IPR036366">
    <property type="entry name" value="PGBDSf"/>
</dbReference>
<dbReference type="EMBL" id="JAVDPY010000005">
    <property type="protein sequence ID" value="MDR6334477.1"/>
    <property type="molecule type" value="Genomic_DNA"/>
</dbReference>
<keyword evidence="5" id="KW-1185">Reference proteome</keyword>
<feature type="domain" description="Peptidase M15C" evidence="1">
    <location>
        <begin position="194"/>
        <end position="257"/>
    </location>
</feature>
<dbReference type="Proteomes" id="UP001245370">
    <property type="component" value="Unassembled WGS sequence"/>
</dbReference>
<evidence type="ECO:0000313" key="2">
    <source>
        <dbReference type="EMBL" id="GLI23503.1"/>
    </source>
</evidence>
<gene>
    <name evidence="3" type="ORF">GGQ86_002959</name>
    <name evidence="2" type="ORF">XFLAVUS301_31770</name>
</gene>
<comment type="caution">
    <text evidence="2">The sequence shown here is derived from an EMBL/GenBank/DDBJ whole genome shotgun (WGS) entry which is preliminary data.</text>
</comment>
<organism evidence="2 4">
    <name type="scientific">Xanthobacter flavus</name>
    <dbReference type="NCBI Taxonomy" id="281"/>
    <lineage>
        <taxon>Bacteria</taxon>
        <taxon>Pseudomonadati</taxon>
        <taxon>Pseudomonadota</taxon>
        <taxon>Alphaproteobacteria</taxon>
        <taxon>Hyphomicrobiales</taxon>
        <taxon>Xanthobacteraceae</taxon>
        <taxon>Xanthobacter</taxon>
    </lineage>
</organism>
<dbReference type="InterPro" id="IPR039561">
    <property type="entry name" value="Peptidase_M15C"/>
</dbReference>
<evidence type="ECO:0000313" key="3">
    <source>
        <dbReference type="EMBL" id="MDR6334477.1"/>
    </source>
</evidence>
<evidence type="ECO:0000313" key="5">
    <source>
        <dbReference type="Proteomes" id="UP001245370"/>
    </source>
</evidence>
<dbReference type="EMBL" id="BSDO01000004">
    <property type="protein sequence ID" value="GLI23503.1"/>
    <property type="molecule type" value="Genomic_DNA"/>
</dbReference>
<evidence type="ECO:0000259" key="1">
    <source>
        <dbReference type="Pfam" id="PF13539"/>
    </source>
</evidence>
<dbReference type="InterPro" id="IPR009045">
    <property type="entry name" value="Zn_M74/Hedgehog-like"/>
</dbReference>
<dbReference type="AlphaFoldDB" id="A0A9W6CJE3"/>
<accession>A0A9W6CJE3</accession>